<feature type="transmembrane region" description="Helical" evidence="7">
    <location>
        <begin position="224"/>
        <end position="252"/>
    </location>
</feature>
<dbReference type="STRING" id="1423726.FC07_GL002362"/>
<dbReference type="GO" id="GO:0005886">
    <property type="term" value="C:plasma membrane"/>
    <property type="evidence" value="ECO:0007669"/>
    <property type="project" value="UniProtKB-SubCell"/>
</dbReference>
<comment type="similarity">
    <text evidence="6">Belongs to the ThrE exporter (TC 2.A.79) family.</text>
</comment>
<keyword evidence="10" id="KW-1185">Reference proteome</keyword>
<dbReference type="PANTHER" id="PTHR34390:SF2">
    <property type="entry name" value="SUCCINATE TRANSPORTER SUBUNIT YJJP-RELATED"/>
    <property type="match status" value="1"/>
</dbReference>
<evidence type="ECO:0000259" key="8">
    <source>
        <dbReference type="Pfam" id="PF06738"/>
    </source>
</evidence>
<comment type="subcellular location">
    <subcellularLocation>
        <location evidence="1">Cell membrane</location>
        <topology evidence="1">Multi-pass membrane protein</topology>
    </subcellularLocation>
</comment>
<feature type="domain" description="Threonine/serine exporter-like N-terminal" evidence="8">
    <location>
        <begin position="11"/>
        <end position="246"/>
    </location>
</feature>
<feature type="transmembrane region" description="Helical" evidence="7">
    <location>
        <begin position="165"/>
        <end position="188"/>
    </location>
</feature>
<keyword evidence="5 7" id="KW-0472">Membrane</keyword>
<proteinExistence type="inferred from homology"/>
<gene>
    <name evidence="9" type="ORF">FC07_GL002362</name>
</gene>
<sequence length="256" mass="27153">MTNITERDVIDLCGLVGKILLENGAETARVENTVEYIGQAAQFPVSCHATMTAVFVDSKTNPNTHFVKVRVGDFNLQKVDDINTLSRQFTAHEIDYAQLKTGIAAIDRKVIDFNWLEKIIGAGLVSVAPMLLFKATWTDLAWALFVGILGYLGTQLATHKITTPYVSVALGGFIISLCATLLQLSGWATSADNIIISALMPLVPGVALTNSLRELIGKHTISGLVRAADAIMVAGSIGAGVIVGSVLAQILMGGAS</sequence>
<organism evidence="9 10">
    <name type="scientific">Loigolactobacillus bifermentans DSM 20003</name>
    <dbReference type="NCBI Taxonomy" id="1423726"/>
    <lineage>
        <taxon>Bacteria</taxon>
        <taxon>Bacillati</taxon>
        <taxon>Bacillota</taxon>
        <taxon>Bacilli</taxon>
        <taxon>Lactobacillales</taxon>
        <taxon>Lactobacillaceae</taxon>
        <taxon>Loigolactobacillus</taxon>
    </lineage>
</organism>
<keyword evidence="4 7" id="KW-1133">Transmembrane helix</keyword>
<evidence type="ECO:0000256" key="3">
    <source>
        <dbReference type="ARBA" id="ARBA00022692"/>
    </source>
</evidence>
<feature type="transmembrane region" description="Helical" evidence="7">
    <location>
        <begin position="140"/>
        <end position="158"/>
    </location>
</feature>
<keyword evidence="3 7" id="KW-0812">Transmembrane</keyword>
<keyword evidence="2" id="KW-1003">Cell membrane</keyword>
<dbReference type="InterPro" id="IPR010619">
    <property type="entry name" value="ThrE-like_N"/>
</dbReference>
<evidence type="ECO:0000256" key="1">
    <source>
        <dbReference type="ARBA" id="ARBA00004651"/>
    </source>
</evidence>
<dbReference type="PATRIC" id="fig|1423726.3.peg.2452"/>
<evidence type="ECO:0000256" key="5">
    <source>
        <dbReference type="ARBA" id="ARBA00023136"/>
    </source>
</evidence>
<protein>
    <recommendedName>
        <fullName evidence="8">Threonine/serine exporter-like N-terminal domain-containing protein</fullName>
    </recommendedName>
</protein>
<evidence type="ECO:0000256" key="4">
    <source>
        <dbReference type="ARBA" id="ARBA00022989"/>
    </source>
</evidence>
<evidence type="ECO:0000256" key="2">
    <source>
        <dbReference type="ARBA" id="ARBA00022475"/>
    </source>
</evidence>
<dbReference type="AlphaFoldDB" id="A0A0R1H0T6"/>
<comment type="caution">
    <text evidence="9">The sequence shown here is derived from an EMBL/GenBank/DDBJ whole genome shotgun (WGS) entry which is preliminary data.</text>
</comment>
<evidence type="ECO:0000256" key="7">
    <source>
        <dbReference type="SAM" id="Phobius"/>
    </source>
</evidence>
<evidence type="ECO:0000313" key="9">
    <source>
        <dbReference type="EMBL" id="KRK39625.1"/>
    </source>
</evidence>
<dbReference type="OrthoDB" id="9813917at2"/>
<evidence type="ECO:0000313" key="10">
    <source>
        <dbReference type="Proteomes" id="UP000051461"/>
    </source>
</evidence>
<dbReference type="GO" id="GO:0015744">
    <property type="term" value="P:succinate transport"/>
    <property type="evidence" value="ECO:0007669"/>
    <property type="project" value="TreeGrafter"/>
</dbReference>
<reference evidence="9 10" key="1">
    <citation type="journal article" date="2015" name="Genome Announc.">
        <title>Expanding the biotechnology potential of lactobacilli through comparative genomics of 213 strains and associated genera.</title>
        <authorList>
            <person name="Sun Z."/>
            <person name="Harris H.M."/>
            <person name="McCann A."/>
            <person name="Guo C."/>
            <person name="Argimon S."/>
            <person name="Zhang W."/>
            <person name="Yang X."/>
            <person name="Jeffery I.B."/>
            <person name="Cooney J.C."/>
            <person name="Kagawa T.F."/>
            <person name="Liu W."/>
            <person name="Song Y."/>
            <person name="Salvetti E."/>
            <person name="Wrobel A."/>
            <person name="Rasinkangas P."/>
            <person name="Parkhill J."/>
            <person name="Rea M.C."/>
            <person name="O'Sullivan O."/>
            <person name="Ritari J."/>
            <person name="Douillard F.P."/>
            <person name="Paul Ross R."/>
            <person name="Yang R."/>
            <person name="Briner A.E."/>
            <person name="Felis G.E."/>
            <person name="de Vos W.M."/>
            <person name="Barrangou R."/>
            <person name="Klaenhammer T.R."/>
            <person name="Caufield P.W."/>
            <person name="Cui Y."/>
            <person name="Zhang H."/>
            <person name="O'Toole P.W."/>
        </authorList>
    </citation>
    <scope>NUCLEOTIDE SEQUENCE [LARGE SCALE GENOMIC DNA]</scope>
    <source>
        <strain evidence="9 10">DSM 20003</strain>
    </source>
</reference>
<dbReference type="RefSeq" id="WP_057904198.1">
    <property type="nucleotide sequence ID" value="NZ_AZDA01000041.1"/>
</dbReference>
<dbReference type="GO" id="GO:0022857">
    <property type="term" value="F:transmembrane transporter activity"/>
    <property type="evidence" value="ECO:0007669"/>
    <property type="project" value="InterPro"/>
</dbReference>
<feature type="transmembrane region" description="Helical" evidence="7">
    <location>
        <begin position="194"/>
        <end position="212"/>
    </location>
</feature>
<dbReference type="Proteomes" id="UP000051461">
    <property type="component" value="Unassembled WGS sequence"/>
</dbReference>
<dbReference type="EMBL" id="AZDA01000041">
    <property type="protein sequence ID" value="KRK39625.1"/>
    <property type="molecule type" value="Genomic_DNA"/>
</dbReference>
<evidence type="ECO:0000256" key="6">
    <source>
        <dbReference type="ARBA" id="ARBA00034125"/>
    </source>
</evidence>
<accession>A0A0R1H0T6</accession>
<dbReference type="Pfam" id="PF06738">
    <property type="entry name" value="ThrE"/>
    <property type="match status" value="1"/>
</dbReference>
<name>A0A0R1H0T6_9LACO</name>
<dbReference type="PANTHER" id="PTHR34390">
    <property type="entry name" value="UPF0442 PROTEIN YJJB-RELATED"/>
    <property type="match status" value="1"/>
</dbReference>
<dbReference type="InterPro" id="IPR050539">
    <property type="entry name" value="ThrE_Dicarb/AminoAcid_Exp"/>
</dbReference>